<dbReference type="PANTHER" id="PTHR42776:SF13">
    <property type="entry name" value="DIPEPTIDYL-PEPTIDASE 5"/>
    <property type="match status" value="1"/>
</dbReference>
<dbReference type="OrthoDB" id="416344at2759"/>
<evidence type="ECO:0000256" key="1">
    <source>
        <dbReference type="ARBA" id="ARBA00010040"/>
    </source>
</evidence>
<evidence type="ECO:0000313" key="8">
    <source>
        <dbReference type="EMBL" id="KIO22262.1"/>
    </source>
</evidence>
<dbReference type="AlphaFoldDB" id="A0A0C3LLN9"/>
<dbReference type="SUPFAM" id="SSF53474">
    <property type="entry name" value="alpha/beta-Hydrolases"/>
    <property type="match status" value="1"/>
</dbReference>
<dbReference type="Proteomes" id="UP000054248">
    <property type="component" value="Unassembled WGS sequence"/>
</dbReference>
<dbReference type="InterPro" id="IPR001375">
    <property type="entry name" value="Peptidase_S9_cat"/>
</dbReference>
<evidence type="ECO:0000259" key="7">
    <source>
        <dbReference type="Pfam" id="PF00326"/>
    </source>
</evidence>
<protein>
    <recommendedName>
        <fullName evidence="5">Dipeptidyl-peptidase V</fullName>
    </recommendedName>
</protein>
<dbReference type="InterPro" id="IPR011042">
    <property type="entry name" value="6-blade_b-propeller_TolB-like"/>
</dbReference>
<dbReference type="PANTHER" id="PTHR42776">
    <property type="entry name" value="SERINE PEPTIDASE S9 FAMILY MEMBER"/>
    <property type="match status" value="1"/>
</dbReference>
<dbReference type="Gene3D" id="2.120.10.30">
    <property type="entry name" value="TolB, C-terminal domain"/>
    <property type="match status" value="1"/>
</dbReference>
<reference evidence="9" key="2">
    <citation type="submission" date="2015-01" db="EMBL/GenBank/DDBJ databases">
        <title>Evolutionary Origins and Diversification of the Mycorrhizal Mutualists.</title>
        <authorList>
            <consortium name="DOE Joint Genome Institute"/>
            <consortium name="Mycorrhizal Genomics Consortium"/>
            <person name="Kohler A."/>
            <person name="Kuo A."/>
            <person name="Nagy L.G."/>
            <person name="Floudas D."/>
            <person name="Copeland A."/>
            <person name="Barry K.W."/>
            <person name="Cichocki N."/>
            <person name="Veneault-Fourrey C."/>
            <person name="LaButti K."/>
            <person name="Lindquist E.A."/>
            <person name="Lipzen A."/>
            <person name="Lundell T."/>
            <person name="Morin E."/>
            <person name="Murat C."/>
            <person name="Riley R."/>
            <person name="Ohm R."/>
            <person name="Sun H."/>
            <person name="Tunlid A."/>
            <person name="Henrissat B."/>
            <person name="Grigoriev I.V."/>
            <person name="Hibbett D.S."/>
            <person name="Martin F."/>
        </authorList>
    </citation>
    <scope>NUCLEOTIDE SEQUENCE [LARGE SCALE GENOMIC DNA]</scope>
    <source>
        <strain evidence="9">MUT 4182</strain>
    </source>
</reference>
<dbReference type="STRING" id="1051891.A0A0C3LLN9"/>
<name>A0A0C3LLN9_9AGAM</name>
<dbReference type="FunFam" id="3.40.50.1820:FF:000028">
    <property type="entry name" value="S9 family peptidase"/>
    <property type="match status" value="1"/>
</dbReference>
<keyword evidence="9" id="KW-1185">Reference proteome</keyword>
<reference evidence="8 9" key="1">
    <citation type="submission" date="2014-04" db="EMBL/GenBank/DDBJ databases">
        <authorList>
            <consortium name="DOE Joint Genome Institute"/>
            <person name="Kuo A."/>
            <person name="Girlanda M."/>
            <person name="Perotto S."/>
            <person name="Kohler A."/>
            <person name="Nagy L.G."/>
            <person name="Floudas D."/>
            <person name="Copeland A."/>
            <person name="Barry K.W."/>
            <person name="Cichocki N."/>
            <person name="Veneault-Fourrey C."/>
            <person name="LaButti K."/>
            <person name="Lindquist E.A."/>
            <person name="Lipzen A."/>
            <person name="Lundell T."/>
            <person name="Morin E."/>
            <person name="Murat C."/>
            <person name="Sun H."/>
            <person name="Tunlid A."/>
            <person name="Henrissat B."/>
            <person name="Grigoriev I.V."/>
            <person name="Hibbett D.S."/>
            <person name="Martin F."/>
            <person name="Nordberg H.P."/>
            <person name="Cantor M.N."/>
            <person name="Hua S.X."/>
        </authorList>
    </citation>
    <scope>NUCLEOTIDE SEQUENCE [LARGE SCALE GENOMIC DNA]</scope>
    <source>
        <strain evidence="8 9">MUT 4182</strain>
    </source>
</reference>
<keyword evidence="3 6" id="KW-0732">Signal</keyword>
<dbReference type="GO" id="GO:0004252">
    <property type="term" value="F:serine-type endopeptidase activity"/>
    <property type="evidence" value="ECO:0007669"/>
    <property type="project" value="TreeGrafter"/>
</dbReference>
<dbReference type="HOGENOM" id="CLU_008615_0_1_1"/>
<evidence type="ECO:0000256" key="6">
    <source>
        <dbReference type="SAM" id="SignalP"/>
    </source>
</evidence>
<gene>
    <name evidence="8" type="ORF">M407DRAFT_119501</name>
</gene>
<evidence type="ECO:0000256" key="4">
    <source>
        <dbReference type="ARBA" id="ARBA00022801"/>
    </source>
</evidence>
<feature type="chain" id="PRO_5002166680" description="Dipeptidyl-peptidase V" evidence="6">
    <location>
        <begin position="17"/>
        <end position="788"/>
    </location>
</feature>
<evidence type="ECO:0000256" key="2">
    <source>
        <dbReference type="ARBA" id="ARBA00022670"/>
    </source>
</evidence>
<evidence type="ECO:0000313" key="9">
    <source>
        <dbReference type="Proteomes" id="UP000054248"/>
    </source>
</evidence>
<comment type="similarity">
    <text evidence="1">Belongs to the peptidase S9C family.</text>
</comment>
<dbReference type="InterPro" id="IPR029058">
    <property type="entry name" value="AB_hydrolase_fold"/>
</dbReference>
<feature type="domain" description="Peptidase S9 prolyl oligopeptidase catalytic" evidence="7">
    <location>
        <begin position="572"/>
        <end position="785"/>
    </location>
</feature>
<dbReference type="SUPFAM" id="SSF69322">
    <property type="entry name" value="Tricorn protease domain 2"/>
    <property type="match status" value="1"/>
</dbReference>
<keyword evidence="4" id="KW-0378">Hydrolase</keyword>
<dbReference type="EMBL" id="KN823114">
    <property type="protein sequence ID" value="KIO22262.1"/>
    <property type="molecule type" value="Genomic_DNA"/>
</dbReference>
<keyword evidence="2" id="KW-0645">Protease</keyword>
<accession>A0A0C3LLN9</accession>
<sequence length="788" mass="88060">MLSFLLNILLASNAQASIQMALSDGAKPAIQRADSIQFEMKSSADVFSPKDMLSMPRPGQGVANPDGDLVIVPVSQYSFETKKTNKTIYISPLDSTIGPIEFPLVNGGEAFWLDSRTLAHVVNENIFAVTLDYNATAFASGSSSFVRVPRSPYLVGSFPIGTSPTNFKFTGSKKVHTSPNEKDDLQHILVFSANVYSDYDLNTVKEQDEKWENRGNSALVYDELFVRHWDEYVGEKKTRLFSVELNWEGGDSGGSWRLGTDYFKVLEHTEHYTPVEPFGGTDDFDVSQEHIVYTAKDPSVSGATHTRQNVYIVPLKGGLVPRELTTGHQGATHSPVFSPDGRWIAWAEMAEDGYESDRAVLVLYDLKSNKRWYLTQDWDRSVQSIEFANDGESSNPTIFVTASEHAYVKVFSFTVPDFVTSETISKPKTPKFPKPTAITHSGSVHGLQALHNGKLVFGRSSYTGPNNVYLASGASKADDHINFTRVERITQFGVKELKGKALDHGEQFWFKGAEKGREVQGWVFKPHGYGNSGDVAENDAEGTKDNSDKKEKKWPAVFFIHGGPQGAWEDGWSTRWNPNVFAQQGYFVIAVNPTGSTGFGQDFTDGITKDWGGKPFVDLLHGWKYALKHYPIDEHRAVAAGASWGGFAINWIQGHPDYGFGFKALFCHDGIFDTRNGGYTTDELYFWDHDFGGLPWSKKAKETGEKFNPSQHVDKWSTPQLIVHGGKDYRLAETEGLAAFNALQQRGVPSRLVLFPDENHWVLKPANSYKWHYEVFRWFDQFVGKDAE</sequence>
<feature type="signal peptide" evidence="6">
    <location>
        <begin position="1"/>
        <end position="16"/>
    </location>
</feature>
<dbReference type="GO" id="GO:0006508">
    <property type="term" value="P:proteolysis"/>
    <property type="evidence" value="ECO:0007669"/>
    <property type="project" value="UniProtKB-KW"/>
</dbReference>
<dbReference type="Gene3D" id="3.40.50.1820">
    <property type="entry name" value="alpha/beta hydrolase"/>
    <property type="match status" value="1"/>
</dbReference>
<proteinExistence type="inferred from homology"/>
<dbReference type="Pfam" id="PF00326">
    <property type="entry name" value="Peptidase_S9"/>
    <property type="match status" value="1"/>
</dbReference>
<organism evidence="8 9">
    <name type="scientific">Tulasnella calospora MUT 4182</name>
    <dbReference type="NCBI Taxonomy" id="1051891"/>
    <lineage>
        <taxon>Eukaryota</taxon>
        <taxon>Fungi</taxon>
        <taxon>Dikarya</taxon>
        <taxon>Basidiomycota</taxon>
        <taxon>Agaricomycotina</taxon>
        <taxon>Agaricomycetes</taxon>
        <taxon>Cantharellales</taxon>
        <taxon>Tulasnellaceae</taxon>
        <taxon>Tulasnella</taxon>
    </lineage>
</organism>
<evidence type="ECO:0000256" key="3">
    <source>
        <dbReference type="ARBA" id="ARBA00022729"/>
    </source>
</evidence>
<evidence type="ECO:0000256" key="5">
    <source>
        <dbReference type="ARBA" id="ARBA00032829"/>
    </source>
</evidence>